<reference evidence="1" key="1">
    <citation type="journal article" date="2022" name="Plant J.">
        <title>Strategies of tolerance reflected in two North American maple genomes.</title>
        <authorList>
            <person name="McEvoy S.L."/>
            <person name="Sezen U.U."/>
            <person name="Trouern-Trend A."/>
            <person name="McMahon S.M."/>
            <person name="Schaberg P.G."/>
            <person name="Yang J."/>
            <person name="Wegrzyn J.L."/>
            <person name="Swenson N.G."/>
        </authorList>
    </citation>
    <scope>NUCLEOTIDE SEQUENCE</scope>
    <source>
        <strain evidence="1">NS2018</strain>
    </source>
</reference>
<comment type="caution">
    <text evidence="1">The sequence shown here is derived from an EMBL/GenBank/DDBJ whole genome shotgun (WGS) entry which is preliminary data.</text>
</comment>
<name>A0AA39W5P1_ACESA</name>
<dbReference type="EMBL" id="JAUESC010000002">
    <property type="protein sequence ID" value="KAK0603238.1"/>
    <property type="molecule type" value="Genomic_DNA"/>
</dbReference>
<reference evidence="1" key="2">
    <citation type="submission" date="2023-06" db="EMBL/GenBank/DDBJ databases">
        <authorList>
            <person name="Swenson N.G."/>
            <person name="Wegrzyn J.L."/>
            <person name="Mcevoy S.L."/>
        </authorList>
    </citation>
    <scope>NUCLEOTIDE SEQUENCE</scope>
    <source>
        <strain evidence="1">NS2018</strain>
        <tissue evidence="1">Leaf</tissue>
    </source>
</reference>
<sequence>MYIRESCVSSKFDSAGDTFTNMSVFAFPPSESLINIVNLSFLYGMCRLPEDKALVTLFLRHANLSVRSFGREDRFQKKPFSYTIADFVRLKEERDAIGFVSGVAIATEAQKQVTGYKDIVKVVKELMAKFRKSGEFDKFPLLLVDENRTSARAESYAKKMGLKLAALVGYRFTGGRMTSSLFYKTLLDAMETGGTLDIYFDRFLNPVNGDYDDIDGNGFTDEDFIIPNAINPMDMSMRNARLAKKMVERTNQDKLRMKPLKLY</sequence>
<gene>
    <name evidence="1" type="ORF">LWI29_002806</name>
</gene>
<dbReference type="AlphaFoldDB" id="A0AA39W5P1"/>
<proteinExistence type="predicted"/>
<protein>
    <submittedName>
        <fullName evidence="1">Uncharacterized protein</fullName>
    </submittedName>
</protein>
<dbReference type="Proteomes" id="UP001168877">
    <property type="component" value="Unassembled WGS sequence"/>
</dbReference>
<accession>A0AA39W5P1</accession>
<evidence type="ECO:0000313" key="1">
    <source>
        <dbReference type="EMBL" id="KAK0603238.1"/>
    </source>
</evidence>
<evidence type="ECO:0000313" key="2">
    <source>
        <dbReference type="Proteomes" id="UP001168877"/>
    </source>
</evidence>
<organism evidence="1 2">
    <name type="scientific">Acer saccharum</name>
    <name type="common">Sugar maple</name>
    <dbReference type="NCBI Taxonomy" id="4024"/>
    <lineage>
        <taxon>Eukaryota</taxon>
        <taxon>Viridiplantae</taxon>
        <taxon>Streptophyta</taxon>
        <taxon>Embryophyta</taxon>
        <taxon>Tracheophyta</taxon>
        <taxon>Spermatophyta</taxon>
        <taxon>Magnoliopsida</taxon>
        <taxon>eudicotyledons</taxon>
        <taxon>Gunneridae</taxon>
        <taxon>Pentapetalae</taxon>
        <taxon>rosids</taxon>
        <taxon>malvids</taxon>
        <taxon>Sapindales</taxon>
        <taxon>Sapindaceae</taxon>
        <taxon>Hippocastanoideae</taxon>
        <taxon>Acereae</taxon>
        <taxon>Acer</taxon>
    </lineage>
</organism>
<keyword evidence="2" id="KW-1185">Reference proteome</keyword>